<dbReference type="EMBL" id="JAMXFA010000028">
    <property type="protein sequence ID" value="MCT7979837.1"/>
    <property type="molecule type" value="Genomic_DNA"/>
</dbReference>
<comment type="caution">
    <text evidence="1">The sequence shown here is derived from an EMBL/GenBank/DDBJ whole genome shotgun (WGS) entry which is preliminary data.</text>
</comment>
<name>A0ABT2NAV1_9CYAN</name>
<reference evidence="1 2" key="1">
    <citation type="journal article" date="2022" name="Front. Microbiol.">
        <title>High genomic differentiation and limited gene flow indicate recent cryptic speciation within the genus Laspinema (cyanobacteria).</title>
        <authorList>
            <person name="Stanojkovic A."/>
            <person name="Skoupy S."/>
            <person name="Skaloud P."/>
            <person name="Dvorak P."/>
        </authorList>
    </citation>
    <scope>NUCLEOTIDE SEQUENCE [LARGE SCALE GENOMIC DNA]</scope>
    <source>
        <strain evidence="1 2">D3b</strain>
    </source>
</reference>
<protein>
    <submittedName>
        <fullName evidence="1">Uncharacterized protein</fullName>
    </submittedName>
</protein>
<organism evidence="1 2">
    <name type="scientific">Laspinema olomoucense D3b</name>
    <dbReference type="NCBI Taxonomy" id="2953688"/>
    <lineage>
        <taxon>Bacteria</taxon>
        <taxon>Bacillati</taxon>
        <taxon>Cyanobacteriota</taxon>
        <taxon>Cyanophyceae</taxon>
        <taxon>Oscillatoriophycideae</taxon>
        <taxon>Oscillatoriales</taxon>
        <taxon>Laspinemataceae</taxon>
        <taxon>Laspinema</taxon>
        <taxon>Laspinema olomoucense</taxon>
    </lineage>
</organism>
<gene>
    <name evidence="1" type="ORF">NG792_19135</name>
</gene>
<dbReference type="RefSeq" id="WP_261236476.1">
    <property type="nucleotide sequence ID" value="NZ_JAMXFA010000028.1"/>
</dbReference>
<keyword evidence="2" id="KW-1185">Reference proteome</keyword>
<evidence type="ECO:0000313" key="1">
    <source>
        <dbReference type="EMBL" id="MCT7979837.1"/>
    </source>
</evidence>
<dbReference type="Proteomes" id="UP001525961">
    <property type="component" value="Unassembled WGS sequence"/>
</dbReference>
<evidence type="ECO:0000313" key="2">
    <source>
        <dbReference type="Proteomes" id="UP001525961"/>
    </source>
</evidence>
<accession>A0ABT2NAV1</accession>
<proteinExistence type="predicted"/>
<sequence>MGFITFFHGNEYATNPDNMAKITKTYENKEKFKAVQKLLKEDIQGLQNVQNIAAQSFNVTLGALLSFLVTTISGKIKNNPKP</sequence>